<comment type="subcellular location">
    <subcellularLocation>
        <location evidence="1 12">Nucleus</location>
    </subcellularLocation>
</comment>
<comment type="similarity">
    <text evidence="2 11 12">Belongs to the RPAP2 family.</text>
</comment>
<keyword evidence="4 12" id="KW-0863">Zinc-finger</keyword>
<keyword evidence="5 12" id="KW-0378">Hydrolase</keyword>
<dbReference type="Pfam" id="PF04181">
    <property type="entry name" value="RPAP2_Rtr1"/>
    <property type="match status" value="1"/>
</dbReference>
<evidence type="ECO:0000256" key="4">
    <source>
        <dbReference type="ARBA" id="ARBA00022771"/>
    </source>
</evidence>
<dbReference type="RefSeq" id="XP_020069043.1">
    <property type="nucleotide sequence ID" value="XM_020216610.1"/>
</dbReference>
<proteinExistence type="inferred from homology"/>
<evidence type="ECO:0000256" key="9">
    <source>
        <dbReference type="ARBA" id="ARBA00047761"/>
    </source>
</evidence>
<evidence type="ECO:0000256" key="7">
    <source>
        <dbReference type="ARBA" id="ARBA00022912"/>
    </source>
</evidence>
<organism evidence="14 15">
    <name type="scientific">Cyberlindnera jadinii (strain ATCC 18201 / CBS 1600 / BCRC 20928 / JCM 3617 / NBRC 0987 / NRRL Y-1542)</name>
    <name type="common">Torula yeast</name>
    <name type="synonym">Candida utilis</name>
    <dbReference type="NCBI Taxonomy" id="983966"/>
    <lineage>
        <taxon>Eukaryota</taxon>
        <taxon>Fungi</taxon>
        <taxon>Dikarya</taxon>
        <taxon>Ascomycota</taxon>
        <taxon>Saccharomycotina</taxon>
        <taxon>Saccharomycetes</taxon>
        <taxon>Phaffomycetales</taxon>
        <taxon>Phaffomycetaceae</taxon>
        <taxon>Cyberlindnera</taxon>
    </lineage>
</organism>
<comment type="catalytic activity">
    <reaction evidence="10 12">
        <text>O-phospho-L-threonyl-[protein] + H2O = L-threonyl-[protein] + phosphate</text>
        <dbReference type="Rhea" id="RHEA:47004"/>
        <dbReference type="Rhea" id="RHEA-COMP:11060"/>
        <dbReference type="Rhea" id="RHEA-COMP:11605"/>
        <dbReference type="ChEBI" id="CHEBI:15377"/>
        <dbReference type="ChEBI" id="CHEBI:30013"/>
        <dbReference type="ChEBI" id="CHEBI:43474"/>
        <dbReference type="ChEBI" id="CHEBI:61977"/>
        <dbReference type="EC" id="3.1.3.16"/>
    </reaction>
</comment>
<evidence type="ECO:0000256" key="5">
    <source>
        <dbReference type="ARBA" id="ARBA00022801"/>
    </source>
</evidence>
<dbReference type="EMBL" id="KV453937">
    <property type="protein sequence ID" value="ODV72004.1"/>
    <property type="molecule type" value="Genomic_DNA"/>
</dbReference>
<dbReference type="GO" id="GO:0008270">
    <property type="term" value="F:zinc ion binding"/>
    <property type="evidence" value="ECO:0007669"/>
    <property type="project" value="UniProtKB-KW"/>
</dbReference>
<evidence type="ECO:0000256" key="12">
    <source>
        <dbReference type="RuleBase" id="RU367080"/>
    </source>
</evidence>
<keyword evidence="8 12" id="KW-0539">Nucleus</keyword>
<evidence type="ECO:0000256" key="11">
    <source>
        <dbReference type="PROSITE-ProRule" id="PRU00812"/>
    </source>
</evidence>
<evidence type="ECO:0000256" key="8">
    <source>
        <dbReference type="ARBA" id="ARBA00023242"/>
    </source>
</evidence>
<gene>
    <name evidence="14" type="ORF">CYBJADRAFT_174655</name>
</gene>
<dbReference type="InterPro" id="IPR039693">
    <property type="entry name" value="Rtr1/RPAP2"/>
</dbReference>
<accession>A0A1E4RXL1</accession>
<dbReference type="OMA" id="CCKEHYQ"/>
<evidence type="ECO:0000256" key="10">
    <source>
        <dbReference type="ARBA" id="ARBA00048336"/>
    </source>
</evidence>
<dbReference type="InterPro" id="IPR038534">
    <property type="entry name" value="Rtr1/RPAP2_sf"/>
</dbReference>
<reference evidence="14 15" key="1">
    <citation type="journal article" date="2016" name="Proc. Natl. Acad. Sci. U.S.A.">
        <title>Comparative genomics of biotechnologically important yeasts.</title>
        <authorList>
            <person name="Riley R."/>
            <person name="Haridas S."/>
            <person name="Wolfe K.H."/>
            <person name="Lopes M.R."/>
            <person name="Hittinger C.T."/>
            <person name="Goeker M."/>
            <person name="Salamov A.A."/>
            <person name="Wisecaver J.H."/>
            <person name="Long T.M."/>
            <person name="Calvey C.H."/>
            <person name="Aerts A.L."/>
            <person name="Barry K.W."/>
            <person name="Choi C."/>
            <person name="Clum A."/>
            <person name="Coughlan A.Y."/>
            <person name="Deshpande S."/>
            <person name="Douglass A.P."/>
            <person name="Hanson S.J."/>
            <person name="Klenk H.-P."/>
            <person name="LaButti K.M."/>
            <person name="Lapidus A."/>
            <person name="Lindquist E.A."/>
            <person name="Lipzen A.M."/>
            <person name="Meier-Kolthoff J.P."/>
            <person name="Ohm R.A."/>
            <person name="Otillar R.P."/>
            <person name="Pangilinan J.L."/>
            <person name="Peng Y."/>
            <person name="Rokas A."/>
            <person name="Rosa C.A."/>
            <person name="Scheuner C."/>
            <person name="Sibirny A.A."/>
            <person name="Slot J.C."/>
            <person name="Stielow J.B."/>
            <person name="Sun H."/>
            <person name="Kurtzman C.P."/>
            <person name="Blackwell M."/>
            <person name="Grigoriev I.V."/>
            <person name="Jeffries T.W."/>
        </authorList>
    </citation>
    <scope>NUCLEOTIDE SEQUENCE [LARGE SCALE GENOMIC DNA]</scope>
    <source>
        <strain evidence="15">ATCC 18201 / CBS 1600 / BCRC 20928 / JCM 3617 / NBRC 0987 / NRRL Y-1542</strain>
    </source>
</reference>
<dbReference type="GO" id="GO:0005737">
    <property type="term" value="C:cytoplasm"/>
    <property type="evidence" value="ECO:0007669"/>
    <property type="project" value="TreeGrafter"/>
</dbReference>
<dbReference type="InterPro" id="IPR007308">
    <property type="entry name" value="Rtr1/RPAP2_dom"/>
</dbReference>
<dbReference type="STRING" id="983966.A0A1E4RXL1"/>
<evidence type="ECO:0000256" key="6">
    <source>
        <dbReference type="ARBA" id="ARBA00022833"/>
    </source>
</evidence>
<dbReference type="EC" id="3.1.3.16" evidence="12"/>
<comment type="function">
    <text evidence="12">Putative RNA polymerase II subunit B1 C-terminal domain (CTD) phosphatase involved in RNA polymerase II transcription regulation.</text>
</comment>
<evidence type="ECO:0000256" key="1">
    <source>
        <dbReference type="ARBA" id="ARBA00004123"/>
    </source>
</evidence>
<dbReference type="GeneID" id="30991006"/>
<dbReference type="GO" id="GO:0005634">
    <property type="term" value="C:nucleus"/>
    <property type="evidence" value="ECO:0007669"/>
    <property type="project" value="UniProtKB-SubCell"/>
</dbReference>
<dbReference type="OrthoDB" id="2590500at2759"/>
<dbReference type="AlphaFoldDB" id="A0A1E4RXL1"/>
<keyword evidence="6 12" id="KW-0862">Zinc</keyword>
<dbReference type="GO" id="GO:0043175">
    <property type="term" value="F:RNA polymerase core enzyme binding"/>
    <property type="evidence" value="ECO:0007669"/>
    <property type="project" value="UniProtKB-UniRule"/>
</dbReference>
<feature type="domain" description="RTR1-type" evidence="13">
    <location>
        <begin position="49"/>
        <end position="127"/>
    </location>
</feature>
<dbReference type="Gene3D" id="1.25.40.820">
    <property type="match status" value="1"/>
</dbReference>
<evidence type="ECO:0000256" key="2">
    <source>
        <dbReference type="ARBA" id="ARBA00005676"/>
    </source>
</evidence>
<dbReference type="GO" id="GO:0008420">
    <property type="term" value="F:RNA polymerase II CTD heptapeptide repeat phosphatase activity"/>
    <property type="evidence" value="ECO:0007669"/>
    <property type="project" value="UniProtKB-UniRule"/>
</dbReference>
<dbReference type="PROSITE" id="PS51479">
    <property type="entry name" value="ZF_RTR1"/>
    <property type="match status" value="1"/>
</dbReference>
<evidence type="ECO:0000256" key="3">
    <source>
        <dbReference type="ARBA" id="ARBA00022723"/>
    </source>
</evidence>
<evidence type="ECO:0000313" key="14">
    <source>
        <dbReference type="EMBL" id="ODV72004.1"/>
    </source>
</evidence>
<keyword evidence="7 12" id="KW-0904">Protein phosphatase</keyword>
<evidence type="ECO:0000313" key="15">
    <source>
        <dbReference type="Proteomes" id="UP000094389"/>
    </source>
</evidence>
<dbReference type="PANTHER" id="PTHR14732:SF0">
    <property type="entry name" value="RNA POLYMERASE II SUBUNIT B1 CTD PHOSPHATASE RPAP2-RELATED"/>
    <property type="match status" value="1"/>
</dbReference>
<protein>
    <recommendedName>
        <fullName evidence="12">RNA polymerase II subunit B1 CTD phosphatase RPAP2 homolog</fullName>
        <ecNumber evidence="12">3.1.3.16</ecNumber>
    </recommendedName>
</protein>
<evidence type="ECO:0000259" key="13">
    <source>
        <dbReference type="PROSITE" id="PS51479"/>
    </source>
</evidence>
<dbReference type="PANTHER" id="PTHR14732">
    <property type="entry name" value="RNA POLYMERASE II SUBUNIT B1 CTD PHOSPHATASE RPAP2-RELATED"/>
    <property type="match status" value="1"/>
</dbReference>
<sequence>MTITIDSFKSNLLQFSHPGTLTPGEASRLTLILLEVLADDDCDAYFLKFISRFLSRDVYGELIEERNINKLCAYPLCREKQARAHGLHRTSVGLPYEYLKYYCTKTHFQCSEFYKAQLSPEALFARPNVTVESYGAMEYENGITLLEEVLQERNRGASLRQVLNGMDTLTLQDDKQDEAIQQMDSMIQDFKIVENEQPEPPTQTRFDDLDGMSPQEKYEYLQDQSKAIDGYVLGGSS</sequence>
<comment type="catalytic activity">
    <reaction evidence="9 12">
        <text>O-phospho-L-seryl-[protein] + H2O = L-seryl-[protein] + phosphate</text>
        <dbReference type="Rhea" id="RHEA:20629"/>
        <dbReference type="Rhea" id="RHEA-COMP:9863"/>
        <dbReference type="Rhea" id="RHEA-COMP:11604"/>
        <dbReference type="ChEBI" id="CHEBI:15377"/>
        <dbReference type="ChEBI" id="CHEBI:29999"/>
        <dbReference type="ChEBI" id="CHEBI:43474"/>
        <dbReference type="ChEBI" id="CHEBI:83421"/>
        <dbReference type="EC" id="3.1.3.16"/>
    </reaction>
</comment>
<keyword evidence="15" id="KW-1185">Reference proteome</keyword>
<dbReference type="Proteomes" id="UP000094389">
    <property type="component" value="Unassembled WGS sequence"/>
</dbReference>
<keyword evidence="3 12" id="KW-0479">Metal-binding</keyword>
<name>A0A1E4RXL1_CYBJN</name>